<dbReference type="EMBL" id="JBHUKS010000011">
    <property type="protein sequence ID" value="MFD2469018.1"/>
    <property type="molecule type" value="Genomic_DNA"/>
</dbReference>
<dbReference type="SUPFAM" id="SSF50249">
    <property type="entry name" value="Nucleic acid-binding proteins"/>
    <property type="match status" value="1"/>
</dbReference>
<dbReference type="PANTHER" id="PTHR34075">
    <property type="entry name" value="BLR3430 PROTEIN"/>
    <property type="match status" value="1"/>
</dbReference>
<dbReference type="Pfam" id="PF01796">
    <property type="entry name" value="OB_ChsH2_C"/>
    <property type="match status" value="1"/>
</dbReference>
<reference evidence="4" key="1">
    <citation type="journal article" date="2019" name="Int. J. Syst. Evol. Microbiol.">
        <title>The Global Catalogue of Microorganisms (GCM) 10K type strain sequencing project: providing services to taxonomists for standard genome sequencing and annotation.</title>
        <authorList>
            <consortium name="The Broad Institute Genomics Platform"/>
            <consortium name="The Broad Institute Genome Sequencing Center for Infectious Disease"/>
            <person name="Wu L."/>
            <person name="Ma J."/>
        </authorList>
    </citation>
    <scope>NUCLEOTIDE SEQUENCE [LARGE SCALE GENOMIC DNA]</scope>
    <source>
        <strain evidence="4">CGMCC 4.7641</strain>
    </source>
</reference>
<evidence type="ECO:0000259" key="1">
    <source>
        <dbReference type="Pfam" id="PF01796"/>
    </source>
</evidence>
<dbReference type="Proteomes" id="UP001597483">
    <property type="component" value="Unassembled WGS sequence"/>
</dbReference>
<evidence type="ECO:0000313" key="3">
    <source>
        <dbReference type="EMBL" id="MFD2469018.1"/>
    </source>
</evidence>
<evidence type="ECO:0000259" key="2">
    <source>
        <dbReference type="Pfam" id="PF12172"/>
    </source>
</evidence>
<protein>
    <submittedName>
        <fullName evidence="3">Zn-ribbon domain-containing OB-fold protein</fullName>
    </submittedName>
</protein>
<dbReference type="InterPro" id="IPR002878">
    <property type="entry name" value="ChsH2_C"/>
</dbReference>
<dbReference type="InterPro" id="IPR012340">
    <property type="entry name" value="NA-bd_OB-fold"/>
</dbReference>
<dbReference type="PANTHER" id="PTHR34075:SF5">
    <property type="entry name" value="BLR3430 PROTEIN"/>
    <property type="match status" value="1"/>
</dbReference>
<keyword evidence="4" id="KW-1185">Reference proteome</keyword>
<accession>A0ABW5H6V5</accession>
<feature type="domain" description="ChsH2 rubredoxin-like zinc ribbon" evidence="2">
    <location>
        <begin position="14"/>
        <end position="50"/>
    </location>
</feature>
<gene>
    <name evidence="3" type="ORF">ACFSVL_16645</name>
</gene>
<proteinExistence type="predicted"/>
<dbReference type="InterPro" id="IPR022002">
    <property type="entry name" value="ChsH2_Znr"/>
</dbReference>
<sequence>MTRPLADRDSAEWWAALADHRLQIQTCQSCRTHRLVARAMCAACRSFDWEWTEASGEGTIVSWTVSHRAYQPERTAPYTVVIVRLAEGEGLLLPGGWSSDAAPSMGMPVRAEFEDVPGEPPAALLRWEPVTD</sequence>
<dbReference type="RefSeq" id="WP_378305075.1">
    <property type="nucleotide sequence ID" value="NZ_JBHUKS010000011.1"/>
</dbReference>
<name>A0ABW5H6V5_9PSEU</name>
<comment type="caution">
    <text evidence="3">The sequence shown here is derived from an EMBL/GenBank/DDBJ whole genome shotgun (WGS) entry which is preliminary data.</text>
</comment>
<feature type="domain" description="ChsH2 C-terminal OB-fold" evidence="1">
    <location>
        <begin position="51"/>
        <end position="114"/>
    </location>
</feature>
<evidence type="ECO:0000313" key="4">
    <source>
        <dbReference type="Proteomes" id="UP001597483"/>
    </source>
</evidence>
<dbReference type="Pfam" id="PF12172">
    <property type="entry name" value="zf-ChsH2"/>
    <property type="match status" value="1"/>
</dbReference>
<dbReference type="Gene3D" id="6.10.30.10">
    <property type="match status" value="1"/>
</dbReference>
<dbReference type="InterPro" id="IPR052513">
    <property type="entry name" value="Thioester_dehydratase-like"/>
</dbReference>
<organism evidence="3 4">
    <name type="scientific">Amycolatopsis silviterrae</name>
    <dbReference type="NCBI Taxonomy" id="1656914"/>
    <lineage>
        <taxon>Bacteria</taxon>
        <taxon>Bacillati</taxon>
        <taxon>Actinomycetota</taxon>
        <taxon>Actinomycetes</taxon>
        <taxon>Pseudonocardiales</taxon>
        <taxon>Pseudonocardiaceae</taxon>
        <taxon>Amycolatopsis</taxon>
    </lineage>
</organism>